<accession>A0A2T4ZFY2</accession>
<organism evidence="3 4">
    <name type="scientific">Phreatobacter oligotrophus</name>
    <dbReference type="NCBI Taxonomy" id="1122261"/>
    <lineage>
        <taxon>Bacteria</taxon>
        <taxon>Pseudomonadati</taxon>
        <taxon>Pseudomonadota</taxon>
        <taxon>Alphaproteobacteria</taxon>
        <taxon>Hyphomicrobiales</taxon>
        <taxon>Phreatobacteraceae</taxon>
        <taxon>Phreatobacter</taxon>
    </lineage>
</organism>
<proteinExistence type="predicted"/>
<keyword evidence="4" id="KW-1185">Reference proteome</keyword>
<gene>
    <name evidence="3" type="ORF">C8P69_102198</name>
</gene>
<protein>
    <submittedName>
        <fullName evidence="3">Uncharacterized protein DUF898</fullName>
    </submittedName>
</protein>
<feature type="region of interest" description="Disordered" evidence="1">
    <location>
        <begin position="1"/>
        <end position="73"/>
    </location>
</feature>
<dbReference type="AlphaFoldDB" id="A0A2T4ZFY2"/>
<feature type="transmembrane region" description="Helical" evidence="2">
    <location>
        <begin position="83"/>
        <end position="104"/>
    </location>
</feature>
<reference evidence="3 4" key="1">
    <citation type="submission" date="2018-04" db="EMBL/GenBank/DDBJ databases">
        <title>Genomic Encyclopedia of Archaeal and Bacterial Type Strains, Phase II (KMG-II): from individual species to whole genera.</title>
        <authorList>
            <person name="Goeker M."/>
        </authorList>
    </citation>
    <scope>NUCLEOTIDE SEQUENCE [LARGE SCALE GENOMIC DNA]</scope>
    <source>
        <strain evidence="3 4">DSM 25521</strain>
    </source>
</reference>
<evidence type="ECO:0000256" key="1">
    <source>
        <dbReference type="SAM" id="MobiDB-lite"/>
    </source>
</evidence>
<evidence type="ECO:0000313" key="3">
    <source>
        <dbReference type="EMBL" id="PTM60815.1"/>
    </source>
</evidence>
<feature type="compositionally biased region" description="Pro residues" evidence="1">
    <location>
        <begin position="1"/>
        <end position="12"/>
    </location>
</feature>
<comment type="caution">
    <text evidence="3">The sequence shown here is derived from an EMBL/GenBank/DDBJ whole genome shotgun (WGS) entry which is preliminary data.</text>
</comment>
<feature type="transmembrane region" description="Helical" evidence="2">
    <location>
        <begin position="136"/>
        <end position="156"/>
    </location>
</feature>
<feature type="transmembrane region" description="Helical" evidence="2">
    <location>
        <begin position="363"/>
        <end position="395"/>
    </location>
</feature>
<keyword evidence="2" id="KW-1133">Transmembrane helix</keyword>
<feature type="transmembrane region" description="Helical" evidence="2">
    <location>
        <begin position="163"/>
        <end position="185"/>
    </location>
</feature>
<feature type="compositionally biased region" description="Pro residues" evidence="1">
    <location>
        <begin position="57"/>
        <end position="71"/>
    </location>
</feature>
<feature type="transmembrane region" description="Helical" evidence="2">
    <location>
        <begin position="305"/>
        <end position="332"/>
    </location>
</feature>
<dbReference type="Pfam" id="PF05987">
    <property type="entry name" value="DUF898"/>
    <property type="match status" value="1"/>
</dbReference>
<dbReference type="EMBL" id="PZZL01000002">
    <property type="protein sequence ID" value="PTM60815.1"/>
    <property type="molecule type" value="Genomic_DNA"/>
</dbReference>
<feature type="transmembrane region" description="Helical" evidence="2">
    <location>
        <begin position="205"/>
        <end position="230"/>
    </location>
</feature>
<feature type="compositionally biased region" description="Low complexity" evidence="1">
    <location>
        <begin position="15"/>
        <end position="56"/>
    </location>
</feature>
<evidence type="ECO:0000313" key="4">
    <source>
        <dbReference type="Proteomes" id="UP000241808"/>
    </source>
</evidence>
<evidence type="ECO:0000256" key="2">
    <source>
        <dbReference type="SAM" id="Phobius"/>
    </source>
</evidence>
<feature type="transmembrane region" description="Helical" evidence="2">
    <location>
        <begin position="263"/>
        <end position="285"/>
    </location>
</feature>
<feature type="transmembrane region" description="Helical" evidence="2">
    <location>
        <begin position="407"/>
        <end position="428"/>
    </location>
</feature>
<dbReference type="RefSeq" id="WP_108174760.1">
    <property type="nucleotide sequence ID" value="NZ_PZZL01000002.1"/>
</dbReference>
<dbReference type="InterPro" id="IPR010295">
    <property type="entry name" value="DUF898"/>
</dbReference>
<sequence>MTEAAPPGPMDPSRPGSSPQGAGQGASQGPWGPRSAAAAMAAAEASLTAARTTSVPPVSPPPPAAPTPAPPTRMVFTGENGELFGLLVRGYVLQVLTLGLYRFWFTTEIRRYYWGHSFVGPEDITYTGRGMELFKGFLIALAVVLPIQLGAFLVLLGLPQAELVVSGTVFLAYALLGQFAVYAGRRYRLTRTSFRGLRLRMTGSAWSYAFRAFGLWILVVLSLGLFYPWATAAMERMKMRNTWYGDVQGDFTGEPIVLFRRGIVLWLIALALPVASVISIIASVPPEAWDALWLWLDGSSSRVSTVVGLAIAAVAGVGLLTIVIPILLFPAFQAIAFRWRMEGTRIGGASFTSRFTIGASYRVYLLGAVALFGVLILLGIVSAIGFGGIATVAILRGGDGVSSTTAGIIGGLLVVVAYLVLFGTMWIAKQLLIDLRLQRARLSSLAVVNLAALDHARANNVDASAMGDSLGSAVDFGFST</sequence>
<dbReference type="Proteomes" id="UP000241808">
    <property type="component" value="Unassembled WGS sequence"/>
</dbReference>
<keyword evidence="2" id="KW-0812">Transmembrane</keyword>
<name>A0A2T4ZFY2_9HYPH</name>
<dbReference type="OrthoDB" id="7462354at2"/>
<keyword evidence="2" id="KW-0472">Membrane</keyword>